<organism evidence="1">
    <name type="scientific">marine sediment metagenome</name>
    <dbReference type="NCBI Taxonomy" id="412755"/>
    <lineage>
        <taxon>unclassified sequences</taxon>
        <taxon>metagenomes</taxon>
        <taxon>ecological metagenomes</taxon>
    </lineage>
</organism>
<dbReference type="AlphaFoldDB" id="A0A0F9GB84"/>
<reference evidence="1" key="1">
    <citation type="journal article" date="2015" name="Nature">
        <title>Complex archaea that bridge the gap between prokaryotes and eukaryotes.</title>
        <authorList>
            <person name="Spang A."/>
            <person name="Saw J.H."/>
            <person name="Jorgensen S.L."/>
            <person name="Zaremba-Niedzwiedzka K."/>
            <person name="Martijn J."/>
            <person name="Lind A.E."/>
            <person name="van Eijk R."/>
            <person name="Schleper C."/>
            <person name="Guy L."/>
            <person name="Ettema T.J."/>
        </authorList>
    </citation>
    <scope>NUCLEOTIDE SEQUENCE</scope>
</reference>
<gene>
    <name evidence="1" type="ORF">LCGC14_2205330</name>
</gene>
<dbReference type="EMBL" id="LAZR01029145">
    <property type="protein sequence ID" value="KKL60437.1"/>
    <property type="molecule type" value="Genomic_DNA"/>
</dbReference>
<sequence>MTQLDRGELISKSYRVVALPSQNRLRLNPDAKPVYAWFRQHNAAQACMKECRARKVYGRVFVEEEHNAKTN</sequence>
<proteinExistence type="predicted"/>
<protein>
    <submittedName>
        <fullName evidence="1">Uncharacterized protein</fullName>
    </submittedName>
</protein>
<comment type="caution">
    <text evidence="1">The sequence shown here is derived from an EMBL/GenBank/DDBJ whole genome shotgun (WGS) entry which is preliminary data.</text>
</comment>
<evidence type="ECO:0000313" key="1">
    <source>
        <dbReference type="EMBL" id="KKL60437.1"/>
    </source>
</evidence>
<accession>A0A0F9GB84</accession>
<name>A0A0F9GB84_9ZZZZ</name>